<comment type="caution">
    <text evidence="3">The sequence shown here is derived from an EMBL/GenBank/DDBJ whole genome shotgun (WGS) entry which is preliminary data.</text>
</comment>
<proteinExistence type="inferred from homology"/>
<reference evidence="3" key="1">
    <citation type="submission" date="2022-07" db="EMBL/GenBank/DDBJ databases">
        <title>Phylogenomic reconstructions and comparative analyses of Kickxellomycotina fungi.</title>
        <authorList>
            <person name="Reynolds N.K."/>
            <person name="Stajich J.E."/>
            <person name="Barry K."/>
            <person name="Grigoriev I.V."/>
            <person name="Crous P."/>
            <person name="Smith M.E."/>
        </authorList>
    </citation>
    <scope>NUCLEOTIDE SEQUENCE</scope>
    <source>
        <strain evidence="3">RSA 1196</strain>
    </source>
</reference>
<dbReference type="Pfam" id="PF00857">
    <property type="entry name" value="Isochorismatase"/>
    <property type="match status" value="1"/>
</dbReference>
<dbReference type="SUPFAM" id="SSF52499">
    <property type="entry name" value="Isochorismatase-like hydrolases"/>
    <property type="match status" value="1"/>
</dbReference>
<dbReference type="OrthoDB" id="269496at2759"/>
<dbReference type="Gene3D" id="3.40.50.850">
    <property type="entry name" value="Isochorismatase-like"/>
    <property type="match status" value="1"/>
</dbReference>
<dbReference type="AlphaFoldDB" id="A0A9W8AMW1"/>
<dbReference type="PANTHER" id="PTHR14119:SF3">
    <property type="entry name" value="ISOCHORISMATASE DOMAIN-CONTAINING PROTEIN 2"/>
    <property type="match status" value="1"/>
</dbReference>
<evidence type="ECO:0000313" key="4">
    <source>
        <dbReference type="Proteomes" id="UP001150925"/>
    </source>
</evidence>
<organism evidence="3 4">
    <name type="scientific">Dispira parvispora</name>
    <dbReference type="NCBI Taxonomy" id="1520584"/>
    <lineage>
        <taxon>Eukaryota</taxon>
        <taxon>Fungi</taxon>
        <taxon>Fungi incertae sedis</taxon>
        <taxon>Zoopagomycota</taxon>
        <taxon>Kickxellomycotina</taxon>
        <taxon>Dimargaritomycetes</taxon>
        <taxon>Dimargaritales</taxon>
        <taxon>Dimargaritaceae</taxon>
        <taxon>Dispira</taxon>
    </lineage>
</organism>
<accession>A0A9W8AMW1</accession>
<evidence type="ECO:0000259" key="2">
    <source>
        <dbReference type="Pfam" id="PF00857"/>
    </source>
</evidence>
<dbReference type="EMBL" id="JANBPY010001080">
    <property type="protein sequence ID" value="KAJ1961723.1"/>
    <property type="molecule type" value="Genomic_DNA"/>
</dbReference>
<feature type="domain" description="Isochorismatase-like" evidence="2">
    <location>
        <begin position="16"/>
        <end position="163"/>
    </location>
</feature>
<protein>
    <recommendedName>
        <fullName evidence="2">Isochorismatase-like domain-containing protein</fullName>
    </recommendedName>
</protein>
<keyword evidence="4" id="KW-1185">Reference proteome</keyword>
<dbReference type="FunFam" id="3.40.50.850:FF:000001">
    <property type="entry name" value="Isochorismatase domain-containing protein 1"/>
    <property type="match status" value="1"/>
</dbReference>
<gene>
    <name evidence="3" type="ORF">IWQ62_003768</name>
</gene>
<dbReference type="Proteomes" id="UP001150925">
    <property type="component" value="Unassembled WGS sequence"/>
</dbReference>
<dbReference type="PANTHER" id="PTHR14119">
    <property type="entry name" value="HYDROLASE"/>
    <property type="match status" value="1"/>
</dbReference>
<evidence type="ECO:0000313" key="3">
    <source>
        <dbReference type="EMBL" id="KAJ1961723.1"/>
    </source>
</evidence>
<dbReference type="InterPro" id="IPR000868">
    <property type="entry name" value="Isochorismatase-like_dom"/>
</dbReference>
<comment type="similarity">
    <text evidence="1">Belongs to the isochorismatase family.</text>
</comment>
<name>A0A9W8AMW1_9FUNG</name>
<dbReference type="InterPro" id="IPR050993">
    <property type="entry name" value="Isochorismatase_domain"/>
</dbReference>
<sequence length="203" mass="22468">MSAPLRAIGRLHPKTSALFVCDVQERFRSHIHAVDSLISTAQKMIGASNILSIPIYVTEQYPQRLGGTFKELDITTAEKVLPKTRFSMLLPEIQESLQTKEIRSVVLLGIESHVCVMQTALDLLENNYDVHVVADGVSSMNYPEIQVALERMKQSGAFVATSESILFQLTGDAKAPNFKAVSNLVKDFQTASKENKLLFKSSV</sequence>
<evidence type="ECO:0000256" key="1">
    <source>
        <dbReference type="ARBA" id="ARBA00006336"/>
    </source>
</evidence>
<dbReference type="InterPro" id="IPR036380">
    <property type="entry name" value="Isochorismatase-like_sf"/>
</dbReference>